<feature type="domain" description="N-acetyltransferase" evidence="1">
    <location>
        <begin position="48"/>
        <end position="199"/>
    </location>
</feature>
<dbReference type="Gene3D" id="3.40.630.30">
    <property type="match status" value="1"/>
</dbReference>
<evidence type="ECO:0000259" key="1">
    <source>
        <dbReference type="PROSITE" id="PS51186"/>
    </source>
</evidence>
<proteinExistence type="predicted"/>
<keyword evidence="3" id="KW-1185">Reference proteome</keyword>
<accession>A0ABX2T8H0</accession>
<dbReference type="Proteomes" id="UP000584642">
    <property type="component" value="Unassembled WGS sequence"/>
</dbReference>
<gene>
    <name evidence="2" type="ORF">HND93_05960</name>
</gene>
<evidence type="ECO:0000313" key="3">
    <source>
        <dbReference type="Proteomes" id="UP000584642"/>
    </source>
</evidence>
<reference evidence="2 3" key="1">
    <citation type="submission" date="2020-05" db="EMBL/GenBank/DDBJ databases">
        <title>Azospirillum oleiclasticum sp. nov, a nitrogen-fixing and heavy crude oil-emulsifying bacterium isolated from the crude oil of Yumen Oilfield.</title>
        <authorList>
            <person name="Wu D."/>
            <person name="Cai M."/>
            <person name="Zhang X."/>
        </authorList>
    </citation>
    <scope>NUCLEOTIDE SEQUENCE [LARGE SCALE GENOMIC DNA]</scope>
    <source>
        <strain evidence="2 3">ROY-1-1-2</strain>
    </source>
</reference>
<protein>
    <submittedName>
        <fullName evidence="2">GNAT family N-acetyltransferase</fullName>
    </submittedName>
</protein>
<evidence type="ECO:0000313" key="2">
    <source>
        <dbReference type="EMBL" id="NYZ19249.1"/>
    </source>
</evidence>
<dbReference type="Pfam" id="PF00583">
    <property type="entry name" value="Acetyltransf_1"/>
    <property type="match status" value="1"/>
</dbReference>
<dbReference type="InterPro" id="IPR016181">
    <property type="entry name" value="Acyl_CoA_acyltransferase"/>
</dbReference>
<dbReference type="CDD" id="cd04301">
    <property type="entry name" value="NAT_SF"/>
    <property type="match status" value="1"/>
</dbReference>
<sequence>MASRPFSLTPSALPVAVGPGRLSVIVTYLEMTAPPQDDPVPRPPGDLLLMRALDPTASFYRYLYSTVGEPWLWHERRRMSDQQLAAIVGDHRVEVHVLYAHGTPAGYAEIDRRKRDSVDLAYFGLIPDFIGQKLGPWLLDQSIRMAWTGGTRRLTVNTCTFDHPRALPLYQSLGFTPIRSVVREIDDPRVKGPLPRTAGPHIPIIE</sequence>
<comment type="caution">
    <text evidence="2">The sequence shown here is derived from an EMBL/GenBank/DDBJ whole genome shotgun (WGS) entry which is preliminary data.</text>
</comment>
<dbReference type="SUPFAM" id="SSF55729">
    <property type="entry name" value="Acyl-CoA N-acyltransferases (Nat)"/>
    <property type="match status" value="1"/>
</dbReference>
<dbReference type="EMBL" id="JABFDB010000002">
    <property type="protein sequence ID" value="NYZ19249.1"/>
    <property type="molecule type" value="Genomic_DNA"/>
</dbReference>
<dbReference type="PROSITE" id="PS51186">
    <property type="entry name" value="GNAT"/>
    <property type="match status" value="1"/>
</dbReference>
<dbReference type="InterPro" id="IPR000182">
    <property type="entry name" value="GNAT_dom"/>
</dbReference>
<name>A0ABX2T8H0_9PROT</name>
<dbReference type="RefSeq" id="WP_180281017.1">
    <property type="nucleotide sequence ID" value="NZ_JABFDB010000002.1"/>
</dbReference>
<organism evidence="2 3">
    <name type="scientific">Azospirillum oleiclasticum</name>
    <dbReference type="NCBI Taxonomy" id="2735135"/>
    <lineage>
        <taxon>Bacteria</taxon>
        <taxon>Pseudomonadati</taxon>
        <taxon>Pseudomonadota</taxon>
        <taxon>Alphaproteobacteria</taxon>
        <taxon>Rhodospirillales</taxon>
        <taxon>Azospirillaceae</taxon>
        <taxon>Azospirillum</taxon>
    </lineage>
</organism>